<organism evidence="1">
    <name type="scientific">Desertifilum tharense IPPAS B-1220</name>
    <dbReference type="NCBI Taxonomy" id="1781255"/>
    <lineage>
        <taxon>Bacteria</taxon>
        <taxon>Bacillati</taxon>
        <taxon>Cyanobacteriota</taxon>
        <taxon>Cyanophyceae</taxon>
        <taxon>Desertifilales</taxon>
        <taxon>Desertifilaceae</taxon>
        <taxon>Desertifilum</taxon>
    </lineage>
</organism>
<gene>
    <name evidence="1" type="ORF">BH720_08450</name>
</gene>
<dbReference type="OrthoDB" id="449469at2"/>
<comment type="caution">
    <text evidence="1">The sequence shown here is derived from an EMBL/GenBank/DDBJ whole genome shotgun (WGS) entry which is preliminary data.</text>
</comment>
<dbReference type="EMBL" id="MJGC01000047">
    <property type="protein sequence ID" value="OEJ75660.1"/>
    <property type="molecule type" value="Genomic_DNA"/>
</dbReference>
<sequence length="157" mass="17980">MFRKLWQWIKQWWGRLLGRSPQPSPSEDASTSRTTRTCTDSECESLFLQLLEGVSQGWGRGRIQGYFIAKNLEESQFVEWLQRFGAPLLENPTHHVELAQRLVRFSEETTTVSTMQALSALAGDIGRRILTQVPPPPPPSPDDPTFWDEVIDAQFHQ</sequence>
<reference evidence="1" key="1">
    <citation type="submission" date="2016-09" db="EMBL/GenBank/DDBJ databases">
        <title>Draft genome of thermotolerant cyanobacterium Desertifilum sp. strain IPPAS B-1220.</title>
        <authorList>
            <person name="Sinetova M.A."/>
            <person name="Bolakhan K."/>
            <person name="Zayadan B.K."/>
            <person name="Mironov K.S."/>
            <person name="Ustinova V."/>
            <person name="Kupriyanova E.V."/>
            <person name="Sidorov R.A."/>
            <person name="Skrypnik A.N."/>
            <person name="Gogoleva N.E."/>
            <person name="Gogolev Y.V."/>
            <person name="Los D.A."/>
        </authorList>
    </citation>
    <scope>NUCLEOTIDE SEQUENCE [LARGE SCALE GENOMIC DNA]</scope>
    <source>
        <strain evidence="1">IPPAS B-1220</strain>
    </source>
</reference>
<proteinExistence type="predicted"/>
<evidence type="ECO:0000313" key="1">
    <source>
        <dbReference type="EMBL" id="OEJ75660.1"/>
    </source>
</evidence>
<accession>A0A1E5QLZ1</accession>
<name>A0A1E5QLZ1_9CYAN</name>
<dbReference type="RefSeq" id="WP_069966745.1">
    <property type="nucleotide sequence ID" value="NZ_CM124774.1"/>
</dbReference>
<dbReference type="STRING" id="1781255.BH720_08450"/>
<protein>
    <submittedName>
        <fullName evidence="1">Uncharacterized protein</fullName>
    </submittedName>
</protein>
<dbReference type="AlphaFoldDB" id="A0A1E5QLZ1"/>